<reference evidence="1 2" key="1">
    <citation type="submission" date="2023-11" db="EMBL/GenBank/DDBJ databases">
        <title>Coraliomargarita sp. nov., isolated from marine algae.</title>
        <authorList>
            <person name="Lee J.K."/>
            <person name="Baek J.H."/>
            <person name="Kim J.M."/>
            <person name="Choi D.G."/>
            <person name="Jeon C.O."/>
        </authorList>
    </citation>
    <scope>NUCLEOTIDE SEQUENCE [LARGE SCALE GENOMIC DNA]</scope>
    <source>
        <strain evidence="1 2">J2-16</strain>
    </source>
</reference>
<dbReference type="Proteomes" id="UP001324993">
    <property type="component" value="Chromosome"/>
</dbReference>
<dbReference type="SUPFAM" id="SSF52540">
    <property type="entry name" value="P-loop containing nucleoside triphosphate hydrolases"/>
    <property type="match status" value="1"/>
</dbReference>
<dbReference type="RefSeq" id="WP_319834568.1">
    <property type="nucleotide sequence ID" value="NZ_CP138858.1"/>
</dbReference>
<dbReference type="Pfam" id="PF17784">
    <property type="entry name" value="Sulfotransfer_4"/>
    <property type="match status" value="1"/>
</dbReference>
<protein>
    <submittedName>
        <fullName evidence="1">Sulfotransferase</fullName>
    </submittedName>
</protein>
<gene>
    <name evidence="1" type="ORF">SH580_08450</name>
</gene>
<accession>A0ABZ0RND7</accession>
<dbReference type="Gene3D" id="3.40.50.300">
    <property type="entry name" value="P-loop containing nucleotide triphosphate hydrolases"/>
    <property type="match status" value="1"/>
</dbReference>
<name>A0ABZ0RND7_9BACT</name>
<keyword evidence="2" id="KW-1185">Reference proteome</keyword>
<dbReference type="PANTHER" id="PTHR36978">
    <property type="entry name" value="P-LOOP CONTAINING NUCLEOTIDE TRIPHOSPHATE HYDROLASE"/>
    <property type="match status" value="1"/>
</dbReference>
<evidence type="ECO:0000313" key="1">
    <source>
        <dbReference type="EMBL" id="WPJ97739.1"/>
    </source>
</evidence>
<organism evidence="1 2">
    <name type="scientific">Coraliomargarita algicola</name>
    <dbReference type="NCBI Taxonomy" id="3092156"/>
    <lineage>
        <taxon>Bacteria</taxon>
        <taxon>Pseudomonadati</taxon>
        <taxon>Verrucomicrobiota</taxon>
        <taxon>Opitutia</taxon>
        <taxon>Puniceicoccales</taxon>
        <taxon>Coraliomargaritaceae</taxon>
        <taxon>Coraliomargarita</taxon>
    </lineage>
</organism>
<proteinExistence type="predicted"/>
<dbReference type="PANTHER" id="PTHR36978:SF4">
    <property type="entry name" value="P-LOOP CONTAINING NUCLEOSIDE TRIPHOSPHATE HYDROLASE PROTEIN"/>
    <property type="match status" value="1"/>
</dbReference>
<dbReference type="EMBL" id="CP138858">
    <property type="protein sequence ID" value="WPJ97739.1"/>
    <property type="molecule type" value="Genomic_DNA"/>
</dbReference>
<sequence>MKSTQTKRKVFVIGLPKTGTTSVDAALTMLGYRCRHNPFNFRALAMRGCYRFEPVDDWDALSNFGEHFYPQLDKEYPNSRFILTTREKESWLTSVERQFSKFDGLGLHHMPLRARNVFCSWKHLRRAVSYYIGDYFEPRLMHMRLQIFGSYAFNKDLYSQVYDLHLAAARAYFRDRKADYLEIELQSNSGWGPLCEFLDCEEPQEDFPHLRRPPSSPTISQE</sequence>
<evidence type="ECO:0000313" key="2">
    <source>
        <dbReference type="Proteomes" id="UP001324993"/>
    </source>
</evidence>
<dbReference type="InterPro" id="IPR027417">
    <property type="entry name" value="P-loop_NTPase"/>
</dbReference>
<dbReference type="InterPro" id="IPR040632">
    <property type="entry name" value="Sulfotransfer_4"/>
</dbReference>